<evidence type="ECO:0000256" key="1">
    <source>
        <dbReference type="ARBA" id="ARBA00004606"/>
    </source>
</evidence>
<sequence>MIIDTVVTYLFPQTVPGEKIAMDKKALEGTYPIHSTRRIWIFVLAMLIILDCYFHIYVYYNVLQNPAKVRKYSAKRVWIPKNKTAYYKYPLINGSTLSMDYENSYNSSYFWFKSMKHLFKDLSADATPKYPRNTSICIANTSTNPIILHNNELDQEWLEEQNSDVAEGGYFAPVDCKSAHRVAVIIPYRGLPIHLTILLSALHQLLKQQLLEYRIFVIEQNGIEKFNKGTLYNIAFLETQRFGTWDCLIFHDVDLVPRDESIPYSCPEQPTHMSAGNDSWGNSDPHRTSFGGVIAITPEQYESVNGYSNLYWDWGVEDDDFYGRLSKNYTIAKYNSSIARYTELPHSTNESDRKRTLLLTASKLHFRREDLTGTRYNLIKVTEEKVYTHILADVNPRNMPLDPKSLMQRLFEYHTPSSFGHEVFKSRSDSFASADN</sequence>
<dbReference type="GO" id="GO:0033842">
    <property type="term" value="F:N-acetyl-beta-glucosaminyl-derivative 4-beta-N-acetylgalactosaminyltransferase activity"/>
    <property type="evidence" value="ECO:0007669"/>
    <property type="project" value="TreeGrafter"/>
</dbReference>
<keyword evidence="8 11" id="KW-1133">Transmembrane helix</keyword>
<dbReference type="Pfam" id="PF02709">
    <property type="entry name" value="Glyco_transf_7C"/>
    <property type="match status" value="1"/>
</dbReference>
<dbReference type="GO" id="GO:0005794">
    <property type="term" value="C:Golgi apparatus"/>
    <property type="evidence" value="ECO:0007669"/>
    <property type="project" value="TreeGrafter"/>
</dbReference>
<dbReference type="Proteomes" id="UP001231518">
    <property type="component" value="Chromosome 17"/>
</dbReference>
<evidence type="ECO:0000256" key="5">
    <source>
        <dbReference type="ARBA" id="ARBA00022679"/>
    </source>
</evidence>
<dbReference type="AlphaFoldDB" id="A0AAD7YEF7"/>
<evidence type="ECO:0000256" key="6">
    <source>
        <dbReference type="ARBA" id="ARBA00022692"/>
    </source>
</evidence>
<gene>
    <name evidence="14" type="ORF">PYW07_005014</name>
</gene>
<evidence type="ECO:0000256" key="9">
    <source>
        <dbReference type="ARBA" id="ARBA00023136"/>
    </source>
</evidence>
<dbReference type="InterPro" id="IPR029044">
    <property type="entry name" value="Nucleotide-diphossugar_trans"/>
</dbReference>
<dbReference type="InterPro" id="IPR027995">
    <property type="entry name" value="Galactosyl_T_N"/>
</dbReference>
<keyword evidence="15" id="KW-1185">Reference proteome</keyword>
<feature type="domain" description="Galactosyltransferase C-terminal" evidence="12">
    <location>
        <begin position="271"/>
        <end position="346"/>
    </location>
</feature>
<comment type="caution">
    <text evidence="14">The sequence shown here is derived from an EMBL/GenBank/DDBJ whole genome shotgun (WGS) entry which is preliminary data.</text>
</comment>
<keyword evidence="7 11" id="KW-0735">Signal-anchor</keyword>
<dbReference type="GO" id="GO:0016020">
    <property type="term" value="C:membrane"/>
    <property type="evidence" value="ECO:0007669"/>
    <property type="project" value="UniProtKB-SubCell"/>
</dbReference>
<evidence type="ECO:0000256" key="3">
    <source>
        <dbReference type="ARBA" id="ARBA00005735"/>
    </source>
</evidence>
<evidence type="ECO:0000313" key="15">
    <source>
        <dbReference type="Proteomes" id="UP001231518"/>
    </source>
</evidence>
<dbReference type="SUPFAM" id="SSF53448">
    <property type="entry name" value="Nucleotide-diphospho-sugar transferases"/>
    <property type="match status" value="1"/>
</dbReference>
<dbReference type="PRINTS" id="PR02050">
    <property type="entry name" value="B14GALTRFASE"/>
</dbReference>
<comment type="subcellular location">
    <subcellularLocation>
        <location evidence="1 11">Membrane</location>
        <topology evidence="1 11">Single-pass type II membrane protein</topology>
    </subcellularLocation>
</comment>
<dbReference type="GO" id="GO:0046872">
    <property type="term" value="F:metal ion binding"/>
    <property type="evidence" value="ECO:0007669"/>
    <property type="project" value="UniProtKB-UniRule"/>
</dbReference>
<evidence type="ECO:0000256" key="8">
    <source>
        <dbReference type="ARBA" id="ARBA00022989"/>
    </source>
</evidence>
<dbReference type="InterPro" id="IPR003859">
    <property type="entry name" value="Galactosyl_T"/>
</dbReference>
<accession>A0AAD7YEF7</accession>
<keyword evidence="10 11" id="KW-0325">Glycoprotein</keyword>
<protein>
    <recommendedName>
        <fullName evidence="11">Beta-1,4-N-acetylgalactosaminyltransferase</fullName>
        <ecNumber evidence="11">2.4.1.-</ecNumber>
    </recommendedName>
    <alternativeName>
        <fullName evidence="11">Beta-4-GalNAcT</fullName>
    </alternativeName>
</protein>
<keyword evidence="5 11" id="KW-0808">Transferase</keyword>
<evidence type="ECO:0000259" key="13">
    <source>
        <dbReference type="Pfam" id="PF13733"/>
    </source>
</evidence>
<keyword evidence="4 11" id="KW-0328">Glycosyltransferase</keyword>
<keyword evidence="11" id="KW-0464">Manganese</keyword>
<evidence type="ECO:0000256" key="2">
    <source>
        <dbReference type="ARBA" id="ARBA00004922"/>
    </source>
</evidence>
<dbReference type="PANTHER" id="PTHR19300:SF46">
    <property type="entry name" value="BETA-1,4-N-ACETYLGALACTOSAMINYLTRANSFERASE"/>
    <property type="match status" value="1"/>
</dbReference>
<proteinExistence type="inferred from homology"/>
<comment type="function">
    <text evidence="11">Catalyzes the transfer of galactose onto proteins or lipids.</text>
</comment>
<keyword evidence="6 11" id="KW-0812">Transmembrane</keyword>
<dbReference type="GO" id="GO:0008378">
    <property type="term" value="F:galactosyltransferase activity"/>
    <property type="evidence" value="ECO:0007669"/>
    <property type="project" value="TreeGrafter"/>
</dbReference>
<organism evidence="14 15">
    <name type="scientific">Mythimna separata</name>
    <name type="common">Oriental armyworm</name>
    <name type="synonym">Pseudaletia separata</name>
    <dbReference type="NCBI Taxonomy" id="271217"/>
    <lineage>
        <taxon>Eukaryota</taxon>
        <taxon>Metazoa</taxon>
        <taxon>Ecdysozoa</taxon>
        <taxon>Arthropoda</taxon>
        <taxon>Hexapoda</taxon>
        <taxon>Insecta</taxon>
        <taxon>Pterygota</taxon>
        <taxon>Neoptera</taxon>
        <taxon>Endopterygota</taxon>
        <taxon>Lepidoptera</taxon>
        <taxon>Glossata</taxon>
        <taxon>Ditrysia</taxon>
        <taxon>Noctuoidea</taxon>
        <taxon>Noctuidae</taxon>
        <taxon>Noctuinae</taxon>
        <taxon>Hadenini</taxon>
        <taxon>Mythimna</taxon>
    </lineage>
</organism>
<evidence type="ECO:0000256" key="7">
    <source>
        <dbReference type="ARBA" id="ARBA00022968"/>
    </source>
</evidence>
<evidence type="ECO:0000256" key="10">
    <source>
        <dbReference type="ARBA" id="ARBA00023180"/>
    </source>
</evidence>
<comment type="similarity">
    <text evidence="3 11">Belongs to the glycosyltransferase 7 family.</text>
</comment>
<evidence type="ECO:0000256" key="11">
    <source>
        <dbReference type="RuleBase" id="RU368121"/>
    </source>
</evidence>
<name>A0AAD7YEF7_MYTSE</name>
<evidence type="ECO:0000256" key="4">
    <source>
        <dbReference type="ARBA" id="ARBA00022676"/>
    </source>
</evidence>
<evidence type="ECO:0000259" key="12">
    <source>
        <dbReference type="Pfam" id="PF02709"/>
    </source>
</evidence>
<keyword evidence="9 11" id="KW-0472">Membrane</keyword>
<dbReference type="EC" id="2.4.1.-" evidence="11"/>
<dbReference type="Pfam" id="PF13733">
    <property type="entry name" value="Glyco_transf_7N"/>
    <property type="match status" value="1"/>
</dbReference>
<feature type="transmembrane region" description="Helical" evidence="11">
    <location>
        <begin position="39"/>
        <end position="60"/>
    </location>
</feature>
<feature type="domain" description="Galactosyltransferase N-terminal" evidence="13">
    <location>
        <begin position="149"/>
        <end position="267"/>
    </location>
</feature>
<dbReference type="GO" id="GO:0005975">
    <property type="term" value="P:carbohydrate metabolic process"/>
    <property type="evidence" value="ECO:0007669"/>
    <property type="project" value="InterPro"/>
</dbReference>
<dbReference type="InterPro" id="IPR027791">
    <property type="entry name" value="Galactosyl_T_C"/>
</dbReference>
<evidence type="ECO:0000313" key="14">
    <source>
        <dbReference type="EMBL" id="KAJ8712172.1"/>
    </source>
</evidence>
<comment type="cofactor">
    <cofactor evidence="11">
        <name>Mn(2+)</name>
        <dbReference type="ChEBI" id="CHEBI:29035"/>
    </cofactor>
</comment>
<dbReference type="PANTHER" id="PTHR19300">
    <property type="entry name" value="BETA-1,4-GALACTOSYLTRANSFERASE"/>
    <property type="match status" value="1"/>
</dbReference>
<dbReference type="GO" id="GO:0006688">
    <property type="term" value="P:glycosphingolipid biosynthetic process"/>
    <property type="evidence" value="ECO:0007669"/>
    <property type="project" value="TreeGrafter"/>
</dbReference>
<comment type="pathway">
    <text evidence="2 11">Protein modification; protein glycosylation.</text>
</comment>
<dbReference type="EMBL" id="JARGEI010000021">
    <property type="protein sequence ID" value="KAJ8712172.1"/>
    <property type="molecule type" value="Genomic_DNA"/>
</dbReference>
<dbReference type="Gene3D" id="3.90.550.10">
    <property type="entry name" value="Spore Coat Polysaccharide Biosynthesis Protein SpsA, Chain A"/>
    <property type="match status" value="1"/>
</dbReference>
<keyword evidence="11" id="KW-0479">Metal-binding</keyword>
<reference evidence="14" key="1">
    <citation type="submission" date="2023-03" db="EMBL/GenBank/DDBJ databases">
        <title>Chromosome-level genomes of two armyworms, Mythimna separata and Mythimna loreyi, provide insights into the biosynthesis and reception of sex pheromones.</title>
        <authorList>
            <person name="Zhao H."/>
        </authorList>
    </citation>
    <scope>NUCLEOTIDE SEQUENCE</scope>
    <source>
        <strain evidence="14">BeijingLab</strain>
        <tissue evidence="14">Pupa</tissue>
    </source>
</reference>